<evidence type="ECO:0000313" key="3">
    <source>
        <dbReference type="Proteomes" id="UP001311232"/>
    </source>
</evidence>
<sequence length="114" mass="12752">MEMTSQNLCVDTTIPTRTVKCFPNNKSWNTSVLKKLLTKNRHLNVVKGLCTMILRAMLSGALAPCRVSHGKLPLGAWSDLERFMDSYDIADHKKRQTSPSLWRPGHPPGATFGE</sequence>
<dbReference type="AlphaFoldDB" id="A0AAV9RVX0"/>
<gene>
    <name evidence="2" type="ORF">CRENBAI_002710</name>
</gene>
<organism evidence="2 3">
    <name type="scientific">Crenichthys baileyi</name>
    <name type="common">White River springfish</name>
    <dbReference type="NCBI Taxonomy" id="28760"/>
    <lineage>
        <taxon>Eukaryota</taxon>
        <taxon>Metazoa</taxon>
        <taxon>Chordata</taxon>
        <taxon>Craniata</taxon>
        <taxon>Vertebrata</taxon>
        <taxon>Euteleostomi</taxon>
        <taxon>Actinopterygii</taxon>
        <taxon>Neopterygii</taxon>
        <taxon>Teleostei</taxon>
        <taxon>Neoteleostei</taxon>
        <taxon>Acanthomorphata</taxon>
        <taxon>Ovalentaria</taxon>
        <taxon>Atherinomorphae</taxon>
        <taxon>Cyprinodontiformes</taxon>
        <taxon>Goodeidae</taxon>
        <taxon>Crenichthys</taxon>
    </lineage>
</organism>
<name>A0AAV9RVX0_9TELE</name>
<dbReference type="Proteomes" id="UP001311232">
    <property type="component" value="Unassembled WGS sequence"/>
</dbReference>
<evidence type="ECO:0000256" key="1">
    <source>
        <dbReference type="SAM" id="MobiDB-lite"/>
    </source>
</evidence>
<comment type="caution">
    <text evidence="2">The sequence shown here is derived from an EMBL/GenBank/DDBJ whole genome shotgun (WGS) entry which is preliminary data.</text>
</comment>
<protein>
    <submittedName>
        <fullName evidence="2">Uncharacterized protein</fullName>
    </submittedName>
</protein>
<reference evidence="2 3" key="1">
    <citation type="submission" date="2021-06" db="EMBL/GenBank/DDBJ databases">
        <authorList>
            <person name="Palmer J.M."/>
        </authorList>
    </citation>
    <scope>NUCLEOTIDE SEQUENCE [LARGE SCALE GENOMIC DNA]</scope>
    <source>
        <strain evidence="2 3">MEX-2019</strain>
        <tissue evidence="2">Muscle</tissue>
    </source>
</reference>
<keyword evidence="3" id="KW-1185">Reference proteome</keyword>
<evidence type="ECO:0000313" key="2">
    <source>
        <dbReference type="EMBL" id="KAK5613045.1"/>
    </source>
</evidence>
<accession>A0AAV9RVX0</accession>
<proteinExistence type="predicted"/>
<feature type="region of interest" description="Disordered" evidence="1">
    <location>
        <begin position="94"/>
        <end position="114"/>
    </location>
</feature>
<dbReference type="EMBL" id="JAHHUM010001264">
    <property type="protein sequence ID" value="KAK5613045.1"/>
    <property type="molecule type" value="Genomic_DNA"/>
</dbReference>